<evidence type="ECO:0000313" key="2">
    <source>
        <dbReference type="Proteomes" id="UP000318704"/>
    </source>
</evidence>
<dbReference type="Pfam" id="PF05721">
    <property type="entry name" value="PhyH"/>
    <property type="match status" value="1"/>
</dbReference>
<evidence type="ECO:0000313" key="1">
    <source>
        <dbReference type="EMBL" id="QDT99730.1"/>
    </source>
</evidence>
<organism evidence="1 2">
    <name type="scientific">Gimesia aquarii</name>
    <dbReference type="NCBI Taxonomy" id="2527964"/>
    <lineage>
        <taxon>Bacteria</taxon>
        <taxon>Pseudomonadati</taxon>
        <taxon>Planctomycetota</taxon>
        <taxon>Planctomycetia</taxon>
        <taxon>Planctomycetales</taxon>
        <taxon>Planctomycetaceae</taxon>
        <taxon>Gimesia</taxon>
    </lineage>
</organism>
<keyword evidence="1" id="KW-0223">Dioxygenase</keyword>
<keyword evidence="1" id="KW-0560">Oxidoreductase</keyword>
<dbReference type="PANTHER" id="PTHR20883">
    <property type="entry name" value="PHYTANOYL-COA DIOXYGENASE DOMAIN CONTAINING 1"/>
    <property type="match status" value="1"/>
</dbReference>
<name>A0A517W3C9_9PLAN</name>
<dbReference type="KEGG" id="gaw:V144x_52430"/>
<dbReference type="PANTHER" id="PTHR20883:SF51">
    <property type="entry name" value="PHYTANOYL-COA HYDROXYLASE"/>
    <property type="match status" value="1"/>
</dbReference>
<proteinExistence type="predicted"/>
<dbReference type="InterPro" id="IPR008775">
    <property type="entry name" value="Phytyl_CoA_dOase-like"/>
</dbReference>
<dbReference type="Gene3D" id="2.60.120.620">
    <property type="entry name" value="q2cbj1_9rhob like domain"/>
    <property type="match status" value="1"/>
</dbReference>
<dbReference type="SUPFAM" id="SSF51197">
    <property type="entry name" value="Clavaminate synthase-like"/>
    <property type="match status" value="1"/>
</dbReference>
<dbReference type="RefSeq" id="WP_144989504.1">
    <property type="nucleotide sequence ID" value="NZ_CP037920.1"/>
</dbReference>
<accession>A0A517W3C9</accession>
<dbReference type="GO" id="GO:0016706">
    <property type="term" value="F:2-oxoglutarate-dependent dioxygenase activity"/>
    <property type="evidence" value="ECO:0007669"/>
    <property type="project" value="UniProtKB-ARBA"/>
</dbReference>
<reference evidence="1 2" key="1">
    <citation type="submission" date="2019-03" db="EMBL/GenBank/DDBJ databases">
        <title>Deep-cultivation of Planctomycetes and their phenomic and genomic characterization uncovers novel biology.</title>
        <authorList>
            <person name="Wiegand S."/>
            <person name="Jogler M."/>
            <person name="Boedeker C."/>
            <person name="Pinto D."/>
            <person name="Vollmers J."/>
            <person name="Rivas-Marin E."/>
            <person name="Kohn T."/>
            <person name="Peeters S.H."/>
            <person name="Heuer A."/>
            <person name="Rast P."/>
            <person name="Oberbeckmann S."/>
            <person name="Bunk B."/>
            <person name="Jeske O."/>
            <person name="Meyerdierks A."/>
            <person name="Storesund J.E."/>
            <person name="Kallscheuer N."/>
            <person name="Luecker S."/>
            <person name="Lage O.M."/>
            <person name="Pohl T."/>
            <person name="Merkel B.J."/>
            <person name="Hornburger P."/>
            <person name="Mueller R.-W."/>
            <person name="Bruemmer F."/>
            <person name="Labrenz M."/>
            <person name="Spormann A.M."/>
            <person name="Op den Camp H."/>
            <person name="Overmann J."/>
            <person name="Amann R."/>
            <person name="Jetten M.S.M."/>
            <person name="Mascher T."/>
            <person name="Medema M.H."/>
            <person name="Devos D.P."/>
            <person name="Kaster A.-K."/>
            <person name="Ovreas L."/>
            <person name="Rohde M."/>
            <person name="Galperin M.Y."/>
            <person name="Jogler C."/>
        </authorList>
    </citation>
    <scope>NUCLEOTIDE SEQUENCE [LARGE SCALE GENOMIC DNA]</scope>
    <source>
        <strain evidence="1 2">V144</strain>
    </source>
</reference>
<sequence length="265" mass="30026">MTTALFTAEQITQFQQNGFLVVEGLFSEEEVTLLGQIGRADLAIQQSTYSRADGEGGAVKLNIENEVHDDIYGAIASSERVVNRMEELLDDEVYHYHHKMIQKEAKVGGAWAWHQDYGYWYNNGCLLPDMASCMIAVDRATVENGCLQVLKGSHLMGRIEHGPVGDQTGADPERVEAALERFELVYCTLEPGSAIFFHSNLLHRSDQNKSELPRWGFICCYNTRHNDPYKESRHPRYTPLVKRNDADVLKVGHAQWEQMQSHPSI</sequence>
<protein>
    <submittedName>
        <fullName evidence="1">Phytanoyl-CoA dioxygenase (PhyH)</fullName>
    </submittedName>
</protein>
<dbReference type="AlphaFoldDB" id="A0A517W3C9"/>
<gene>
    <name evidence="1" type="ORF">V144x_52430</name>
</gene>
<dbReference type="Proteomes" id="UP000318704">
    <property type="component" value="Chromosome"/>
</dbReference>
<dbReference type="GO" id="GO:0005506">
    <property type="term" value="F:iron ion binding"/>
    <property type="evidence" value="ECO:0007669"/>
    <property type="project" value="UniProtKB-ARBA"/>
</dbReference>
<dbReference type="EMBL" id="CP037920">
    <property type="protein sequence ID" value="QDT99730.1"/>
    <property type="molecule type" value="Genomic_DNA"/>
</dbReference>